<evidence type="ECO:0000256" key="1">
    <source>
        <dbReference type="SAM" id="Phobius"/>
    </source>
</evidence>
<evidence type="ECO:0000313" key="2">
    <source>
        <dbReference type="EMBL" id="QQT01030.1"/>
    </source>
</evidence>
<evidence type="ECO:0000313" key="3">
    <source>
        <dbReference type="Proteomes" id="UP000595254"/>
    </source>
</evidence>
<dbReference type="InterPro" id="IPR007404">
    <property type="entry name" value="YdjM-like"/>
</dbReference>
<dbReference type="PANTHER" id="PTHR35531:SF1">
    <property type="entry name" value="INNER MEMBRANE PROTEIN YBCI-RELATED"/>
    <property type="match status" value="1"/>
</dbReference>
<dbReference type="Pfam" id="PF04307">
    <property type="entry name" value="YdjM"/>
    <property type="match status" value="1"/>
</dbReference>
<dbReference type="GO" id="GO:0016787">
    <property type="term" value="F:hydrolase activity"/>
    <property type="evidence" value="ECO:0007669"/>
    <property type="project" value="UniProtKB-KW"/>
</dbReference>
<dbReference type="PANTHER" id="PTHR35531">
    <property type="entry name" value="INNER MEMBRANE PROTEIN YBCI-RELATED"/>
    <property type="match status" value="1"/>
</dbReference>
<protein>
    <submittedName>
        <fullName evidence="2">Metal-dependent hydrolase</fullName>
    </submittedName>
</protein>
<organism evidence="2 3">
    <name type="scientific">Peribacillus psychrosaccharolyticus</name>
    <name type="common">Bacillus psychrosaccharolyticus</name>
    <dbReference type="NCBI Taxonomy" id="1407"/>
    <lineage>
        <taxon>Bacteria</taxon>
        <taxon>Bacillati</taxon>
        <taxon>Bacillota</taxon>
        <taxon>Bacilli</taxon>
        <taxon>Bacillales</taxon>
        <taxon>Bacillaceae</taxon>
        <taxon>Peribacillus</taxon>
    </lineage>
</organism>
<dbReference type="Proteomes" id="UP000595254">
    <property type="component" value="Chromosome"/>
</dbReference>
<proteinExistence type="predicted"/>
<dbReference type="KEGG" id="ppsr:I6J18_03755"/>
<keyword evidence="3" id="KW-1185">Reference proteome</keyword>
<dbReference type="RefSeq" id="WP_040373253.1">
    <property type="nucleotide sequence ID" value="NZ_CP068053.1"/>
</dbReference>
<dbReference type="AlphaFoldDB" id="A0A974S271"/>
<accession>A0A974S271</accession>
<keyword evidence="2" id="KW-0378">Hydrolase</keyword>
<keyword evidence="1" id="KW-0472">Membrane</keyword>
<sequence length="159" mass="17397">MTGKTHLMGGVAGTIILIHMNTYDPLLFISAGAIGALLPDICHSGSKIGRRFKGLSKLINKLFGHRTITHSLLFLILMNMLVAFLTTNEGIRVGILIGMVSHLLLDAATKNGIKLLYPLKLTIRFPLTIRTGDKGEAVVMALLSLLVLYYSKDVLIHYL</sequence>
<dbReference type="PIRSF" id="PIRSF030780">
    <property type="entry name" value="Md_memb_hyd_prd"/>
    <property type="match status" value="1"/>
</dbReference>
<gene>
    <name evidence="2" type="ORF">I6J18_03755</name>
</gene>
<keyword evidence="1" id="KW-1133">Transmembrane helix</keyword>
<dbReference type="InterPro" id="IPR016956">
    <property type="entry name" value="YdjM"/>
</dbReference>
<reference evidence="2 3" key="1">
    <citation type="submission" date="2021-01" db="EMBL/GenBank/DDBJ databases">
        <title>FDA dAtabase for Regulatory Grade micrObial Sequences (FDA-ARGOS): Supporting development and validation of Infectious Disease Dx tests.</title>
        <authorList>
            <person name="Nelson B."/>
            <person name="Plummer A."/>
            <person name="Tallon L."/>
            <person name="Sadzewicz L."/>
            <person name="Zhao X."/>
            <person name="Boylan J."/>
            <person name="Ott S."/>
            <person name="Bowen H."/>
            <person name="Vavikolanu K."/>
            <person name="Mehta A."/>
            <person name="Aluvathingal J."/>
            <person name="Nadendla S."/>
            <person name="Myers T."/>
            <person name="Yan Y."/>
            <person name="Sichtig H."/>
        </authorList>
    </citation>
    <scope>NUCLEOTIDE SEQUENCE [LARGE SCALE GENOMIC DNA]</scope>
    <source>
        <strain evidence="2 3">FDAARGOS_1161</strain>
    </source>
</reference>
<feature type="transmembrane region" description="Helical" evidence="1">
    <location>
        <begin position="67"/>
        <end position="85"/>
    </location>
</feature>
<keyword evidence="1" id="KW-0812">Transmembrane</keyword>
<name>A0A974S271_PERPY</name>
<dbReference type="EMBL" id="CP068053">
    <property type="protein sequence ID" value="QQT01030.1"/>
    <property type="molecule type" value="Genomic_DNA"/>
</dbReference>